<dbReference type="CDD" id="cd07936">
    <property type="entry name" value="SCAN"/>
    <property type="match status" value="1"/>
</dbReference>
<dbReference type="FunFam" id="1.10.4020.10:FF:000001">
    <property type="entry name" value="zinc finger protein 263 isoform X1"/>
    <property type="match status" value="1"/>
</dbReference>
<evidence type="ECO:0000256" key="13">
    <source>
        <dbReference type="ARBA" id="ARBA00023242"/>
    </source>
</evidence>
<evidence type="ECO:0000256" key="14">
    <source>
        <dbReference type="PROSITE-ProRule" id="PRU00187"/>
    </source>
</evidence>
<reference evidence="19" key="1">
    <citation type="submission" date="2020-03" db="EMBL/GenBank/DDBJ databases">
        <title>Studies in the Genomics of Life Span.</title>
        <authorList>
            <person name="Glass D."/>
        </authorList>
    </citation>
    <scope>NUCLEOTIDE SEQUENCE</scope>
    <source>
        <strain evidence="19">SUZIE</strain>
        <tissue evidence="19">Muscle</tissue>
    </source>
</reference>
<dbReference type="CDD" id="cd00340">
    <property type="entry name" value="GSH_Peroxidase"/>
    <property type="match status" value="1"/>
</dbReference>
<dbReference type="Proteomes" id="UP001166674">
    <property type="component" value="Unassembled WGS sequence"/>
</dbReference>
<accession>A0AA41NFV7</accession>
<dbReference type="PROSITE" id="PS00763">
    <property type="entry name" value="GLUTATHIONE_PEROXID_2"/>
    <property type="match status" value="1"/>
</dbReference>
<evidence type="ECO:0000256" key="16">
    <source>
        <dbReference type="SAM" id="Coils"/>
    </source>
</evidence>
<dbReference type="GO" id="GO:0004602">
    <property type="term" value="F:glutathione peroxidase activity"/>
    <property type="evidence" value="ECO:0007669"/>
    <property type="project" value="UniProtKB-EC"/>
</dbReference>
<dbReference type="EMBL" id="JAATJV010428854">
    <property type="protein sequence ID" value="MBZ3889089.1"/>
    <property type="molecule type" value="Genomic_DNA"/>
</dbReference>
<dbReference type="InterPro" id="IPR029760">
    <property type="entry name" value="GPX_CS"/>
</dbReference>
<dbReference type="GO" id="GO:0008270">
    <property type="term" value="F:zinc ion binding"/>
    <property type="evidence" value="ECO:0007669"/>
    <property type="project" value="UniProtKB-KW"/>
</dbReference>
<dbReference type="Gene3D" id="1.10.4020.10">
    <property type="entry name" value="DNA breaking-rejoining enzymes"/>
    <property type="match status" value="1"/>
</dbReference>
<keyword evidence="9" id="KW-0677">Repeat</keyword>
<evidence type="ECO:0000256" key="1">
    <source>
        <dbReference type="ARBA" id="ARBA00000217"/>
    </source>
</evidence>
<keyword evidence="6 15" id="KW-0575">Peroxidase</keyword>
<dbReference type="SUPFAM" id="SSF52833">
    <property type="entry name" value="Thioredoxin-like"/>
    <property type="match status" value="1"/>
</dbReference>
<comment type="caution">
    <text evidence="19">The sequence shown here is derived from an EMBL/GenBank/DDBJ whole genome shotgun (WGS) entry which is preliminary data.</text>
</comment>
<dbReference type="GO" id="GO:0015074">
    <property type="term" value="P:DNA integration"/>
    <property type="evidence" value="ECO:0007669"/>
    <property type="project" value="InterPro"/>
</dbReference>
<keyword evidence="20" id="KW-1185">Reference proteome</keyword>
<dbReference type="SUPFAM" id="SSF53098">
    <property type="entry name" value="Ribonuclease H-like"/>
    <property type="match status" value="1"/>
</dbReference>
<dbReference type="PANTHER" id="PTHR45935:SF28">
    <property type="entry name" value="SCAN DOMAIN-CONTAINING PROTEIN 3"/>
    <property type="match status" value="1"/>
</dbReference>
<protein>
    <recommendedName>
        <fullName evidence="4 15">Glutathione peroxidase</fullName>
    </recommendedName>
</protein>
<evidence type="ECO:0000256" key="5">
    <source>
        <dbReference type="ARBA" id="ARBA00022525"/>
    </source>
</evidence>
<comment type="similarity">
    <text evidence="3 15">Belongs to the glutathione peroxidase family.</text>
</comment>
<dbReference type="Gene3D" id="3.40.30.10">
    <property type="entry name" value="Glutaredoxin"/>
    <property type="match status" value="1"/>
</dbReference>
<evidence type="ECO:0000256" key="6">
    <source>
        <dbReference type="ARBA" id="ARBA00022559"/>
    </source>
</evidence>
<keyword evidence="10" id="KW-0863">Zinc-finger</keyword>
<dbReference type="PROSITE" id="PS50804">
    <property type="entry name" value="SCAN_BOX"/>
    <property type="match status" value="1"/>
</dbReference>
<evidence type="ECO:0000256" key="10">
    <source>
        <dbReference type="ARBA" id="ARBA00022771"/>
    </source>
</evidence>
<evidence type="ECO:0000256" key="11">
    <source>
        <dbReference type="ARBA" id="ARBA00022833"/>
    </source>
</evidence>
<dbReference type="GO" id="GO:0006979">
    <property type="term" value="P:response to oxidative stress"/>
    <property type="evidence" value="ECO:0007669"/>
    <property type="project" value="InterPro"/>
</dbReference>
<dbReference type="FunFam" id="3.40.30.10:FF:000112">
    <property type="entry name" value="Glutathione peroxidase"/>
    <property type="match status" value="1"/>
</dbReference>
<evidence type="ECO:0000256" key="12">
    <source>
        <dbReference type="ARBA" id="ARBA00023002"/>
    </source>
</evidence>
<dbReference type="InterPro" id="IPR050916">
    <property type="entry name" value="SCAN-C2H2_zinc_finger"/>
</dbReference>
<dbReference type="InterPro" id="IPR029759">
    <property type="entry name" value="GPX_AS"/>
</dbReference>
<dbReference type="GO" id="GO:0005576">
    <property type="term" value="C:extracellular region"/>
    <property type="evidence" value="ECO:0007669"/>
    <property type="project" value="UniProtKB-SubCell"/>
</dbReference>
<dbReference type="InterPro" id="IPR038269">
    <property type="entry name" value="SCAN_sf"/>
</dbReference>
<evidence type="ECO:0000256" key="2">
    <source>
        <dbReference type="ARBA" id="ARBA00004613"/>
    </source>
</evidence>
<dbReference type="AlphaFoldDB" id="A0AA41NFV7"/>
<evidence type="ECO:0000256" key="4">
    <source>
        <dbReference type="ARBA" id="ARBA00012310"/>
    </source>
</evidence>
<keyword evidence="7" id="KW-0479">Metal-binding</keyword>
<dbReference type="InterPro" id="IPR001584">
    <property type="entry name" value="Integrase_cat-core"/>
</dbReference>
<keyword evidence="13 14" id="KW-0539">Nucleus</keyword>
<dbReference type="GO" id="GO:0003676">
    <property type="term" value="F:nucleic acid binding"/>
    <property type="evidence" value="ECO:0007669"/>
    <property type="project" value="InterPro"/>
</dbReference>
<dbReference type="PROSITE" id="PS50994">
    <property type="entry name" value="INTEGRASE"/>
    <property type="match status" value="1"/>
</dbReference>
<feature type="domain" description="SCAN box" evidence="17">
    <location>
        <begin position="52"/>
        <end position="134"/>
    </location>
</feature>
<keyword evidence="5" id="KW-0964">Secreted</keyword>
<keyword evidence="16" id="KW-0175">Coiled coil</keyword>
<dbReference type="InterPro" id="IPR003309">
    <property type="entry name" value="SCAN_dom"/>
</dbReference>
<dbReference type="SMART" id="SM00431">
    <property type="entry name" value="SCAN"/>
    <property type="match status" value="1"/>
</dbReference>
<dbReference type="SUPFAM" id="SSF47353">
    <property type="entry name" value="Retrovirus capsid dimerization domain-like"/>
    <property type="match status" value="1"/>
</dbReference>
<gene>
    <name evidence="19" type="ORF">SUZIE_201210</name>
</gene>
<keyword evidence="11" id="KW-0862">Zinc</keyword>
<dbReference type="InterPro" id="IPR057560">
    <property type="entry name" value="Znf_SCAND3"/>
</dbReference>
<evidence type="ECO:0000256" key="15">
    <source>
        <dbReference type="RuleBase" id="RU000499"/>
    </source>
</evidence>
<evidence type="ECO:0000256" key="3">
    <source>
        <dbReference type="ARBA" id="ARBA00006926"/>
    </source>
</evidence>
<comment type="subcellular location">
    <subcellularLocation>
        <location evidence="14">Nucleus</location>
    </subcellularLocation>
    <subcellularLocation>
        <location evidence="2">Secreted</location>
    </subcellularLocation>
</comment>
<dbReference type="PANTHER" id="PTHR45935">
    <property type="entry name" value="PROTEIN ZBED8-RELATED"/>
    <property type="match status" value="1"/>
</dbReference>
<evidence type="ECO:0000256" key="7">
    <source>
        <dbReference type="ARBA" id="ARBA00022723"/>
    </source>
</evidence>
<evidence type="ECO:0000259" key="18">
    <source>
        <dbReference type="PROSITE" id="PS50994"/>
    </source>
</evidence>
<feature type="coiled-coil region" evidence="16">
    <location>
        <begin position="246"/>
        <end position="273"/>
    </location>
</feature>
<sequence>MEAASRVLPALAGQVSEEPGEIIKVKIKEEDHIWDKESCQQRDLSYTRELSRQRFRQFCYQETPGPREALSQLRELCCQWLSPEIHTKEQILELLVLEQFLTILPEELQAWVHEHNPESGEEVVTVLEDLERELDEPRQQVPQGTYEQEVPMEEIMPLDFRKESLGTQLQSVEDRIECEPPEPHPLQDNGSYLWLSMMSQSMGSDNLSTLDTNEAEIEPENMREKFFRNLAVLLENKSNNTKIFSKAKYCQLIREVKEAKAKAKKESVDYRRLARFDVILVHGKEKLIEAINGETDKIRYYLHSEDLFDILHDTHLSIGHGGRTRMEKELQAKYKNITKEVIMLYLTLCKPCQQKNSKLKKVLTSKTIKEVNSRCQVDLIDMQLNPDGEYKFIMHYQDLHTKLNFLRSLKSKRPEEVAHSLLDIFTIIGAPSVLQSNNGREFSSQIVSELSNIWPELKIVHGKPQACQSQISTEQTNEIQKRIFSWMQTNNSPHWTEFLWFIQMTQNQPYHRGVQQIPCEGTFRSETKLDLSHSQLTEELVAKIHGENELNQANREFENTLRAQYEENIETGTDSSDIEENLSITPNMAEENPSESRLRFLSCVVCEKECTGANNYTSCLGNVHAICRVPAQHETEGHGHQITCNLCYETSTMKRKHNDIQRGLAVQPSKMLKSSETPFSPDTVGDWVDCNKEVTGTIYEYGAVTLNDDKYIQFKQYAGKHVLFVNVATYCGLTAQYPELNALQEELKHLDVIVLGFPCNQFGKQEPGKKAEILSGLKYVRPGGGFVPNFQLFEKGDVNGEKEQKVFTFLKNSCPPTSELLGSSQQLFWEPMKVHDIRWNFEKFLVGPNGVPVMRWFHQIPVSTVKSDILEYLKQFDTQ</sequence>
<evidence type="ECO:0000313" key="20">
    <source>
        <dbReference type="Proteomes" id="UP001166674"/>
    </source>
</evidence>
<name>A0AA41NFV7_SCICA</name>
<dbReference type="InterPro" id="IPR012337">
    <property type="entry name" value="RNaseH-like_sf"/>
</dbReference>
<dbReference type="PRINTS" id="PR01011">
    <property type="entry name" value="GLUTPROXDASE"/>
</dbReference>
<dbReference type="Gene3D" id="3.30.420.10">
    <property type="entry name" value="Ribonuclease H-like superfamily/Ribonuclease H"/>
    <property type="match status" value="1"/>
</dbReference>
<organism evidence="19 20">
    <name type="scientific">Sciurus carolinensis</name>
    <name type="common">Eastern gray squirrel</name>
    <dbReference type="NCBI Taxonomy" id="30640"/>
    <lineage>
        <taxon>Eukaryota</taxon>
        <taxon>Metazoa</taxon>
        <taxon>Chordata</taxon>
        <taxon>Craniata</taxon>
        <taxon>Vertebrata</taxon>
        <taxon>Euteleostomi</taxon>
        <taxon>Mammalia</taxon>
        <taxon>Eutheria</taxon>
        <taxon>Euarchontoglires</taxon>
        <taxon>Glires</taxon>
        <taxon>Rodentia</taxon>
        <taxon>Sciuromorpha</taxon>
        <taxon>Sciuridae</taxon>
        <taxon>Sciurinae</taxon>
        <taxon>Sciurini</taxon>
        <taxon>Sciurus</taxon>
    </lineage>
</organism>
<feature type="domain" description="Integrase catalytic" evidence="18">
    <location>
        <begin position="365"/>
        <end position="526"/>
    </location>
</feature>
<dbReference type="InterPro" id="IPR000889">
    <property type="entry name" value="Glutathione_peroxidase"/>
</dbReference>
<evidence type="ECO:0000256" key="9">
    <source>
        <dbReference type="ARBA" id="ARBA00022737"/>
    </source>
</evidence>
<dbReference type="GO" id="GO:0005634">
    <property type="term" value="C:nucleus"/>
    <property type="evidence" value="ECO:0007669"/>
    <property type="project" value="UniProtKB-SubCell"/>
</dbReference>
<dbReference type="Pfam" id="PF23663">
    <property type="entry name" value="Znf_SCAND3"/>
    <property type="match status" value="1"/>
</dbReference>
<dbReference type="InterPro" id="IPR036249">
    <property type="entry name" value="Thioredoxin-like_sf"/>
</dbReference>
<keyword evidence="12 15" id="KW-0560">Oxidoreductase</keyword>
<dbReference type="PROSITE" id="PS00460">
    <property type="entry name" value="GLUTATHIONE_PEROXID_1"/>
    <property type="match status" value="1"/>
</dbReference>
<evidence type="ECO:0000313" key="19">
    <source>
        <dbReference type="EMBL" id="MBZ3889089.1"/>
    </source>
</evidence>
<dbReference type="InterPro" id="IPR036397">
    <property type="entry name" value="RNaseH_sf"/>
</dbReference>
<dbReference type="Pfam" id="PF02023">
    <property type="entry name" value="SCAN"/>
    <property type="match status" value="1"/>
</dbReference>
<dbReference type="PROSITE" id="PS51355">
    <property type="entry name" value="GLUTATHIONE_PEROXID_3"/>
    <property type="match status" value="1"/>
</dbReference>
<comment type="catalytic activity">
    <reaction evidence="1">
        <text>2 glutathione + H2O2 = glutathione disulfide + 2 H2O</text>
        <dbReference type="Rhea" id="RHEA:16833"/>
        <dbReference type="ChEBI" id="CHEBI:15377"/>
        <dbReference type="ChEBI" id="CHEBI:16240"/>
        <dbReference type="ChEBI" id="CHEBI:57925"/>
        <dbReference type="ChEBI" id="CHEBI:58297"/>
        <dbReference type="EC" id="1.11.1.9"/>
    </reaction>
</comment>
<keyword evidence="8" id="KW-0732">Signal</keyword>
<dbReference type="Pfam" id="PF00255">
    <property type="entry name" value="GSHPx"/>
    <property type="match status" value="1"/>
</dbReference>
<evidence type="ECO:0000256" key="8">
    <source>
        <dbReference type="ARBA" id="ARBA00022729"/>
    </source>
</evidence>
<evidence type="ECO:0000259" key="17">
    <source>
        <dbReference type="PROSITE" id="PS50804"/>
    </source>
</evidence>
<proteinExistence type="inferred from homology"/>